<dbReference type="OrthoDB" id="2382295at2759"/>
<reference evidence="1" key="1">
    <citation type="submission" date="2021-06" db="EMBL/GenBank/DDBJ databases">
        <authorList>
            <person name="Kallberg Y."/>
            <person name="Tangrot J."/>
            <person name="Rosling A."/>
        </authorList>
    </citation>
    <scope>NUCLEOTIDE SEQUENCE</scope>
    <source>
        <strain evidence="1">AZ414A</strain>
    </source>
</reference>
<sequence>MSYEDKSKLTKFTERPSTSNSIIKMWVLLEGDLNSDKLEADISQVTDLADSQERVRTVKKYRNNTSILPGTCLQNLVNDTTAKNPLIVRYPLLKENGHKPGKTKIPHNTGSLNLLREAVVEKFKKLQTENFYFFNDGTKDEIWNNYHFNDLISQTELNGNYNLKLKVKIEDKKSYSDWELKDAFKDILQKEYDSLEDIPNFCLNNLPPLDHPFPEVELTNFVWELKKALINYNNAISTNEMTCRTYINAFITTANKHIIQHVDKKLRLTNEIGPDGSFGHGPTDYTVKIVDILVLICEAKSENMNKGSAKLIAQMHSAIEQQVRRKKEQQLGKRKREQMEPIVFGIVTTGKLWRFFRWEGSSESRQVQITEEFTCNFIDTMEPEKMLNSLPLMLLFTITDETQEMTWEDRMMGADIQTINRSLVTIATLYVVNPEEEQDDKGGG</sequence>
<name>A0A9N9GBK5_9GLOM</name>
<evidence type="ECO:0000313" key="2">
    <source>
        <dbReference type="Proteomes" id="UP000789706"/>
    </source>
</evidence>
<organism evidence="1 2">
    <name type="scientific">Diversispora eburnea</name>
    <dbReference type="NCBI Taxonomy" id="1213867"/>
    <lineage>
        <taxon>Eukaryota</taxon>
        <taxon>Fungi</taxon>
        <taxon>Fungi incertae sedis</taxon>
        <taxon>Mucoromycota</taxon>
        <taxon>Glomeromycotina</taxon>
        <taxon>Glomeromycetes</taxon>
        <taxon>Diversisporales</taxon>
        <taxon>Diversisporaceae</taxon>
        <taxon>Diversispora</taxon>
    </lineage>
</organism>
<protein>
    <submittedName>
        <fullName evidence="1">8720_t:CDS:1</fullName>
    </submittedName>
</protein>
<dbReference type="Proteomes" id="UP000789706">
    <property type="component" value="Unassembled WGS sequence"/>
</dbReference>
<evidence type="ECO:0000313" key="1">
    <source>
        <dbReference type="EMBL" id="CAG8598612.1"/>
    </source>
</evidence>
<dbReference type="EMBL" id="CAJVPK010001792">
    <property type="protein sequence ID" value="CAG8598612.1"/>
    <property type="molecule type" value="Genomic_DNA"/>
</dbReference>
<gene>
    <name evidence="1" type="ORF">DEBURN_LOCUS9410</name>
</gene>
<proteinExistence type="predicted"/>
<dbReference type="AlphaFoldDB" id="A0A9N9GBK5"/>
<keyword evidence="2" id="KW-1185">Reference proteome</keyword>
<accession>A0A9N9GBK5</accession>
<comment type="caution">
    <text evidence="1">The sequence shown here is derived from an EMBL/GenBank/DDBJ whole genome shotgun (WGS) entry which is preliminary data.</text>
</comment>